<feature type="region of interest" description="Disordered" evidence="1">
    <location>
        <begin position="56"/>
        <end position="83"/>
    </location>
</feature>
<name>A0A9P6BXK5_9AGAR</name>
<organism evidence="2 3">
    <name type="scientific">Macrolepiota fuliginosa MF-IS2</name>
    <dbReference type="NCBI Taxonomy" id="1400762"/>
    <lineage>
        <taxon>Eukaryota</taxon>
        <taxon>Fungi</taxon>
        <taxon>Dikarya</taxon>
        <taxon>Basidiomycota</taxon>
        <taxon>Agaricomycotina</taxon>
        <taxon>Agaricomycetes</taxon>
        <taxon>Agaricomycetidae</taxon>
        <taxon>Agaricales</taxon>
        <taxon>Agaricineae</taxon>
        <taxon>Agaricaceae</taxon>
        <taxon>Macrolepiota</taxon>
    </lineage>
</organism>
<evidence type="ECO:0000313" key="3">
    <source>
        <dbReference type="Proteomes" id="UP000807342"/>
    </source>
</evidence>
<gene>
    <name evidence="2" type="ORF">P691DRAFT_764512</name>
</gene>
<feature type="region of interest" description="Disordered" evidence="1">
    <location>
        <begin position="1"/>
        <end position="26"/>
    </location>
</feature>
<dbReference type="InterPro" id="IPR025340">
    <property type="entry name" value="DUF4246"/>
</dbReference>
<dbReference type="EMBL" id="MU151509">
    <property type="protein sequence ID" value="KAF9443182.1"/>
    <property type="molecule type" value="Genomic_DNA"/>
</dbReference>
<proteinExistence type="predicted"/>
<evidence type="ECO:0000313" key="2">
    <source>
        <dbReference type="EMBL" id="KAF9443182.1"/>
    </source>
</evidence>
<evidence type="ECO:0000256" key="1">
    <source>
        <dbReference type="SAM" id="MobiDB-lite"/>
    </source>
</evidence>
<keyword evidence="3" id="KW-1185">Reference proteome</keyword>
<reference evidence="2" key="1">
    <citation type="submission" date="2020-11" db="EMBL/GenBank/DDBJ databases">
        <authorList>
            <consortium name="DOE Joint Genome Institute"/>
            <person name="Ahrendt S."/>
            <person name="Riley R."/>
            <person name="Andreopoulos W."/>
            <person name="Labutti K."/>
            <person name="Pangilinan J."/>
            <person name="Ruiz-Duenas F.J."/>
            <person name="Barrasa J.M."/>
            <person name="Sanchez-Garcia M."/>
            <person name="Camarero S."/>
            <person name="Miyauchi S."/>
            <person name="Serrano A."/>
            <person name="Linde D."/>
            <person name="Babiker R."/>
            <person name="Drula E."/>
            <person name="Ayuso-Fernandez I."/>
            <person name="Pacheco R."/>
            <person name="Padilla G."/>
            <person name="Ferreira P."/>
            <person name="Barriuso J."/>
            <person name="Kellner H."/>
            <person name="Castanera R."/>
            <person name="Alfaro M."/>
            <person name="Ramirez L."/>
            <person name="Pisabarro A.G."/>
            <person name="Kuo A."/>
            <person name="Tritt A."/>
            <person name="Lipzen A."/>
            <person name="He G."/>
            <person name="Yan M."/>
            <person name="Ng V."/>
            <person name="Cullen D."/>
            <person name="Martin F."/>
            <person name="Rosso M.-N."/>
            <person name="Henrissat B."/>
            <person name="Hibbett D."/>
            <person name="Martinez A.T."/>
            <person name="Grigoriev I.V."/>
        </authorList>
    </citation>
    <scope>NUCLEOTIDE SEQUENCE</scope>
    <source>
        <strain evidence="2">MF-IS2</strain>
    </source>
</reference>
<dbReference type="PANTHER" id="PTHR33119">
    <property type="entry name" value="IFI3P"/>
    <property type="match status" value="1"/>
</dbReference>
<dbReference type="PANTHER" id="PTHR33119:SF1">
    <property type="entry name" value="FE2OG DIOXYGENASE DOMAIN-CONTAINING PROTEIN"/>
    <property type="match status" value="1"/>
</dbReference>
<dbReference type="OrthoDB" id="415532at2759"/>
<protein>
    <submittedName>
        <fullName evidence="2">Uncharacterized protein</fullName>
    </submittedName>
</protein>
<dbReference type="AlphaFoldDB" id="A0A9P6BXK5"/>
<feature type="compositionally biased region" description="Basic and acidic residues" evidence="1">
    <location>
        <begin position="64"/>
        <end position="77"/>
    </location>
</feature>
<sequence>MPNPEPFSRPGIENDDNTGGEGGKVDIKAEFGTMGLQIIVKLANIHLTLERSAYEASGPAIPARRSDEAESPKDSRSVPRGSSNIRVISTASIPCQQRGWWGMEVASALKNFPVELRDKIVQDVGDFPIILERAKELREELMAERKEYVMGYQAENFSSVTISLCEH</sequence>
<dbReference type="Proteomes" id="UP000807342">
    <property type="component" value="Unassembled WGS sequence"/>
</dbReference>
<accession>A0A9P6BXK5</accession>
<comment type="caution">
    <text evidence="2">The sequence shown here is derived from an EMBL/GenBank/DDBJ whole genome shotgun (WGS) entry which is preliminary data.</text>
</comment>